<dbReference type="CDD" id="cd00038">
    <property type="entry name" value="CAP_ED"/>
    <property type="match status" value="1"/>
</dbReference>
<sequence length="163" mass="18594">MTQQNPVELAEFLNQQALCESMTIKEVQTLLEYTELVTLQRDEVIADVGEVGEALYFIVQGEAALLSVSGTESFEVGRIGEGEMMGEMSFFDRQPRSIRMEARAEGTRVLRLPRVMYSRLRLEHPFIAVNLLEHAIVSLDHLFRQVSTDVATFNEYFYGIGRR</sequence>
<dbReference type="InterPro" id="IPR018490">
    <property type="entry name" value="cNMP-bd_dom_sf"/>
</dbReference>
<dbReference type="Pfam" id="PF00027">
    <property type="entry name" value="cNMP_binding"/>
    <property type="match status" value="1"/>
</dbReference>
<dbReference type="RefSeq" id="WP_093428104.1">
    <property type="nucleotide sequence ID" value="NZ_FOMJ01000004.1"/>
</dbReference>
<feature type="domain" description="Cyclic nucleotide-binding" evidence="1">
    <location>
        <begin position="18"/>
        <end position="120"/>
    </location>
</feature>
<dbReference type="InterPro" id="IPR014710">
    <property type="entry name" value="RmlC-like_jellyroll"/>
</dbReference>
<accession>A0A1I1RGQ3</accession>
<proteinExistence type="predicted"/>
<protein>
    <submittedName>
        <fullName evidence="2">Cyclic nucleotide-binding domain-containing protein</fullName>
    </submittedName>
</protein>
<gene>
    <name evidence="2" type="ORF">SAMN05660831_01456</name>
</gene>
<evidence type="ECO:0000313" key="2">
    <source>
        <dbReference type="EMBL" id="SFD33536.1"/>
    </source>
</evidence>
<organism evidence="2 3">
    <name type="scientific">Thiohalospira halophila DSM 15071</name>
    <dbReference type="NCBI Taxonomy" id="1123397"/>
    <lineage>
        <taxon>Bacteria</taxon>
        <taxon>Pseudomonadati</taxon>
        <taxon>Pseudomonadota</taxon>
        <taxon>Gammaproteobacteria</taxon>
        <taxon>Thiohalospirales</taxon>
        <taxon>Thiohalospiraceae</taxon>
        <taxon>Thiohalospira</taxon>
    </lineage>
</organism>
<evidence type="ECO:0000259" key="1">
    <source>
        <dbReference type="PROSITE" id="PS50042"/>
    </source>
</evidence>
<dbReference type="PROSITE" id="PS50042">
    <property type="entry name" value="CNMP_BINDING_3"/>
    <property type="match status" value="1"/>
</dbReference>
<dbReference type="STRING" id="1123397.SAMN05660831_01456"/>
<dbReference type="EMBL" id="FOMJ01000004">
    <property type="protein sequence ID" value="SFD33536.1"/>
    <property type="molecule type" value="Genomic_DNA"/>
</dbReference>
<dbReference type="OrthoDB" id="8565101at2"/>
<dbReference type="InterPro" id="IPR000595">
    <property type="entry name" value="cNMP-bd_dom"/>
</dbReference>
<dbReference type="SMART" id="SM00100">
    <property type="entry name" value="cNMP"/>
    <property type="match status" value="1"/>
</dbReference>
<reference evidence="2 3" key="1">
    <citation type="submission" date="2016-10" db="EMBL/GenBank/DDBJ databases">
        <authorList>
            <person name="de Groot N.N."/>
        </authorList>
    </citation>
    <scope>NUCLEOTIDE SEQUENCE [LARGE SCALE GENOMIC DNA]</scope>
    <source>
        <strain evidence="2 3">HL3</strain>
    </source>
</reference>
<evidence type="ECO:0000313" key="3">
    <source>
        <dbReference type="Proteomes" id="UP000198611"/>
    </source>
</evidence>
<dbReference type="SUPFAM" id="SSF51206">
    <property type="entry name" value="cAMP-binding domain-like"/>
    <property type="match status" value="1"/>
</dbReference>
<keyword evidence="3" id="KW-1185">Reference proteome</keyword>
<name>A0A1I1RGQ3_9GAMM</name>
<dbReference type="AlphaFoldDB" id="A0A1I1RGQ3"/>
<dbReference type="Proteomes" id="UP000198611">
    <property type="component" value="Unassembled WGS sequence"/>
</dbReference>
<dbReference type="Gene3D" id="2.60.120.10">
    <property type="entry name" value="Jelly Rolls"/>
    <property type="match status" value="1"/>
</dbReference>